<dbReference type="KEGG" id="msao:MYCSP_10440"/>
<dbReference type="InterPro" id="IPR012349">
    <property type="entry name" value="Split_barrel_FMN-bd"/>
</dbReference>
<dbReference type="Gene3D" id="2.30.110.10">
    <property type="entry name" value="Electron Transport, Fmn-binding Protein, Chain A"/>
    <property type="match status" value="1"/>
</dbReference>
<evidence type="ECO:0000313" key="4">
    <source>
        <dbReference type="EMBL" id="ORB56553.1"/>
    </source>
</evidence>
<evidence type="ECO:0000256" key="2">
    <source>
        <dbReference type="ARBA" id="ARBA00023002"/>
    </source>
</evidence>
<dbReference type="InterPro" id="IPR002563">
    <property type="entry name" value="Flavin_Rdtase-like_dom"/>
</dbReference>
<dbReference type="Pfam" id="PF01613">
    <property type="entry name" value="Flavin_Reduct"/>
    <property type="match status" value="1"/>
</dbReference>
<dbReference type="RefSeq" id="WP_083016859.1">
    <property type="nucleotide sequence ID" value="NZ_CP010271.1"/>
</dbReference>
<sequence length="153" mass="16390">MGQLDHPMYVVTLHGTDGPSGCLVGFAGQVSIDPPLFLAGLSTRNHTWRVSRGARHLAVHVIPQTETELVHLFGELTGDDVDKFDACSWHIGPQGVPILDRSSAWFVGEILTRVELGDHVGHVLAPTAVSRPAELPSYVTSRDATGLSPGHEA</sequence>
<dbReference type="SUPFAM" id="SSF50475">
    <property type="entry name" value="FMN-binding split barrel"/>
    <property type="match status" value="1"/>
</dbReference>
<dbReference type="EMBL" id="MVII01000016">
    <property type="protein sequence ID" value="ORB56553.1"/>
    <property type="molecule type" value="Genomic_DNA"/>
</dbReference>
<organism evidence="4 5">
    <name type="scientific">Mycobacteroides saopaulense</name>
    <dbReference type="NCBI Taxonomy" id="1578165"/>
    <lineage>
        <taxon>Bacteria</taxon>
        <taxon>Bacillati</taxon>
        <taxon>Actinomycetota</taxon>
        <taxon>Actinomycetes</taxon>
        <taxon>Mycobacteriales</taxon>
        <taxon>Mycobacteriaceae</taxon>
        <taxon>Mycobacteroides</taxon>
    </lineage>
</organism>
<reference evidence="4 5" key="1">
    <citation type="submission" date="2016-12" db="EMBL/GenBank/DDBJ databases">
        <title>The new phylogeny of genus Mycobacterium.</title>
        <authorList>
            <person name="Tortoli E."/>
            <person name="Trovato A."/>
            <person name="Cirillo D.M."/>
        </authorList>
    </citation>
    <scope>NUCLEOTIDE SEQUENCE [LARGE SCALE GENOMIC DNA]</scope>
    <source>
        <strain evidence="4 5">CCUG 66554</strain>
    </source>
</reference>
<keyword evidence="2" id="KW-0560">Oxidoreductase</keyword>
<evidence type="ECO:0000256" key="1">
    <source>
        <dbReference type="ARBA" id="ARBA00008898"/>
    </source>
</evidence>
<dbReference type="InterPro" id="IPR050268">
    <property type="entry name" value="NADH-dep_flavin_reductase"/>
</dbReference>
<dbReference type="GO" id="GO:0010181">
    <property type="term" value="F:FMN binding"/>
    <property type="evidence" value="ECO:0007669"/>
    <property type="project" value="InterPro"/>
</dbReference>
<evidence type="ECO:0000313" key="5">
    <source>
        <dbReference type="Proteomes" id="UP000192434"/>
    </source>
</evidence>
<dbReference type="AlphaFoldDB" id="A0A1S4VX86"/>
<dbReference type="PANTHER" id="PTHR30466">
    <property type="entry name" value="FLAVIN REDUCTASE"/>
    <property type="match status" value="1"/>
</dbReference>
<name>A0A1S4VX86_9MYCO</name>
<proteinExistence type="inferred from homology"/>
<comment type="similarity">
    <text evidence="1">Belongs to the non-flavoprotein flavin reductase family.</text>
</comment>
<gene>
    <name evidence="4" type="ORF">BST43_13495</name>
</gene>
<dbReference type="OrthoDB" id="3176898at2"/>
<dbReference type="SMART" id="SM00903">
    <property type="entry name" value="Flavin_Reduct"/>
    <property type="match status" value="1"/>
</dbReference>
<accession>A0A1S4VX86</accession>
<protein>
    <submittedName>
        <fullName evidence="4">Oxidoreductase</fullName>
    </submittedName>
</protein>
<dbReference type="STRING" id="1578165.BKG68_19265"/>
<feature type="domain" description="Flavin reductase like" evidence="3">
    <location>
        <begin position="1"/>
        <end position="147"/>
    </location>
</feature>
<comment type="caution">
    <text evidence="4">The sequence shown here is derived from an EMBL/GenBank/DDBJ whole genome shotgun (WGS) entry which is preliminary data.</text>
</comment>
<dbReference type="Proteomes" id="UP000192434">
    <property type="component" value="Unassembled WGS sequence"/>
</dbReference>
<dbReference type="PANTHER" id="PTHR30466:SF15">
    <property type="entry name" value="POSSIBLE OXIDOREDUCTASE"/>
    <property type="match status" value="1"/>
</dbReference>
<dbReference type="GO" id="GO:0042602">
    <property type="term" value="F:riboflavin reductase (NADPH) activity"/>
    <property type="evidence" value="ECO:0007669"/>
    <property type="project" value="TreeGrafter"/>
</dbReference>
<evidence type="ECO:0000259" key="3">
    <source>
        <dbReference type="SMART" id="SM00903"/>
    </source>
</evidence>